<dbReference type="Proteomes" id="UP000565286">
    <property type="component" value="Unassembled WGS sequence"/>
</dbReference>
<comment type="caution">
    <text evidence="1">The sequence shown here is derived from an EMBL/GenBank/DDBJ whole genome shotgun (WGS) entry which is preliminary data.</text>
</comment>
<evidence type="ECO:0000313" key="1">
    <source>
        <dbReference type="EMBL" id="MBB3947409.1"/>
    </source>
</evidence>
<organism evidence="1 2">
    <name type="scientific">Rhizobium skierniewicense</name>
    <dbReference type="NCBI Taxonomy" id="984260"/>
    <lineage>
        <taxon>Bacteria</taxon>
        <taxon>Pseudomonadati</taxon>
        <taxon>Pseudomonadota</taxon>
        <taxon>Alphaproteobacteria</taxon>
        <taxon>Hyphomicrobiales</taxon>
        <taxon>Rhizobiaceae</taxon>
        <taxon>Rhizobium/Agrobacterium group</taxon>
        <taxon>Rhizobium</taxon>
    </lineage>
</organism>
<sequence length="153" mass="17344">MFPEAPGSAPAEKSLSATRDGIFGKWFISAGVAALAGNMPVAMFALKQSGMPQRPTPAFPWRSICFALRRKPSQSVARRAFNDFAASQRAIRVSTSSRQEYSFRLMRSRVCANEVMATIFLSWGFQTHFRQNKYTKLGPKLRDYWWEFSNYGV</sequence>
<reference evidence="1 2" key="1">
    <citation type="submission" date="2020-08" db="EMBL/GenBank/DDBJ databases">
        <title>Genomic Encyclopedia of Type Strains, Phase IV (KMG-IV): sequencing the most valuable type-strain genomes for metagenomic binning, comparative biology and taxonomic classification.</title>
        <authorList>
            <person name="Goeker M."/>
        </authorList>
    </citation>
    <scope>NUCLEOTIDE SEQUENCE [LARGE SCALE GENOMIC DNA]</scope>
    <source>
        <strain evidence="1 2">DSM 26438</strain>
    </source>
</reference>
<name>A0A7W6CAC5_9HYPH</name>
<gene>
    <name evidence="1" type="ORF">GGQ73_003376</name>
</gene>
<proteinExistence type="predicted"/>
<protein>
    <submittedName>
        <fullName evidence="1">Uncharacterized protein</fullName>
    </submittedName>
</protein>
<dbReference type="EMBL" id="JACIDV010000010">
    <property type="protein sequence ID" value="MBB3947409.1"/>
    <property type="molecule type" value="Genomic_DNA"/>
</dbReference>
<dbReference type="AlphaFoldDB" id="A0A7W6CAC5"/>
<accession>A0A7W6CAC5</accession>
<evidence type="ECO:0000313" key="2">
    <source>
        <dbReference type="Proteomes" id="UP000565286"/>
    </source>
</evidence>
<keyword evidence="2" id="KW-1185">Reference proteome</keyword>